<keyword evidence="1" id="KW-1133">Transmembrane helix</keyword>
<dbReference type="SUPFAM" id="SSF54427">
    <property type="entry name" value="NTF2-like"/>
    <property type="match status" value="1"/>
</dbReference>
<dbReference type="RefSeq" id="WP_377557418.1">
    <property type="nucleotide sequence ID" value="NZ_JBHUHQ010000016.1"/>
</dbReference>
<protein>
    <recommendedName>
        <fullName evidence="4">DUF4878 domain-containing protein</fullName>
    </recommendedName>
</protein>
<keyword evidence="3" id="KW-1185">Reference proteome</keyword>
<evidence type="ECO:0008006" key="4">
    <source>
        <dbReference type="Google" id="ProtNLM"/>
    </source>
</evidence>
<dbReference type="InterPro" id="IPR032710">
    <property type="entry name" value="NTF2-like_dom_sf"/>
</dbReference>
<feature type="transmembrane region" description="Helical" evidence="1">
    <location>
        <begin position="12"/>
        <end position="31"/>
    </location>
</feature>
<comment type="caution">
    <text evidence="2">The sequence shown here is derived from an EMBL/GenBank/DDBJ whole genome shotgun (WGS) entry which is preliminary data.</text>
</comment>
<evidence type="ECO:0000313" key="3">
    <source>
        <dbReference type="Proteomes" id="UP001597383"/>
    </source>
</evidence>
<evidence type="ECO:0000256" key="1">
    <source>
        <dbReference type="SAM" id="Phobius"/>
    </source>
</evidence>
<dbReference type="EMBL" id="JBHUHQ010000016">
    <property type="protein sequence ID" value="MFD2044825.1"/>
    <property type="molecule type" value="Genomic_DNA"/>
</dbReference>
<keyword evidence="1" id="KW-0812">Transmembrane</keyword>
<proteinExistence type="predicted"/>
<keyword evidence="1" id="KW-0472">Membrane</keyword>
<dbReference type="Proteomes" id="UP001597383">
    <property type="component" value="Unassembled WGS sequence"/>
</dbReference>
<accession>A0ABW4W1T0</accession>
<organism evidence="2 3">
    <name type="scientific">Ornithinibacillus salinisoli</name>
    <dbReference type="NCBI Taxonomy" id="1848459"/>
    <lineage>
        <taxon>Bacteria</taxon>
        <taxon>Bacillati</taxon>
        <taxon>Bacillota</taxon>
        <taxon>Bacilli</taxon>
        <taxon>Bacillales</taxon>
        <taxon>Bacillaceae</taxon>
        <taxon>Ornithinibacillus</taxon>
    </lineage>
</organism>
<gene>
    <name evidence="2" type="ORF">ACFSJF_11145</name>
</gene>
<sequence length="155" mass="18514">MNTKGKSNQIVILFIMVIVVALAIFLFFTLFKSSERNAIDTVRTFYEYEKNGSFAESWEMFHPFMKEKFDKGHYLQDRAHVFMNHFEVTTFAYSLEDAEKVTNWEMEENSEVIYEAYKVPVLQEYKGKYGNFTIIQDVYATEVEGEWVILWDYRK</sequence>
<evidence type="ECO:0000313" key="2">
    <source>
        <dbReference type="EMBL" id="MFD2044825.1"/>
    </source>
</evidence>
<reference evidence="3" key="1">
    <citation type="journal article" date="2019" name="Int. J. Syst. Evol. Microbiol.">
        <title>The Global Catalogue of Microorganisms (GCM) 10K type strain sequencing project: providing services to taxonomists for standard genome sequencing and annotation.</title>
        <authorList>
            <consortium name="The Broad Institute Genomics Platform"/>
            <consortium name="The Broad Institute Genome Sequencing Center for Infectious Disease"/>
            <person name="Wu L."/>
            <person name="Ma J."/>
        </authorList>
    </citation>
    <scope>NUCLEOTIDE SEQUENCE [LARGE SCALE GENOMIC DNA]</scope>
    <source>
        <strain evidence="3">R28</strain>
    </source>
</reference>
<name>A0ABW4W1T0_9BACI</name>